<feature type="transmembrane region" description="Helical" evidence="9">
    <location>
        <begin position="39"/>
        <end position="60"/>
    </location>
</feature>
<evidence type="ECO:0000256" key="5">
    <source>
        <dbReference type="ARBA" id="ARBA00022692"/>
    </source>
</evidence>
<comment type="subcellular location">
    <subcellularLocation>
        <location evidence="1">Cell inner membrane</location>
        <topology evidence="1">Multi-pass membrane protein</topology>
    </subcellularLocation>
</comment>
<dbReference type="GO" id="GO:0005886">
    <property type="term" value="C:plasma membrane"/>
    <property type="evidence" value="ECO:0007669"/>
    <property type="project" value="UniProtKB-SubCell"/>
</dbReference>
<evidence type="ECO:0000256" key="4">
    <source>
        <dbReference type="ARBA" id="ARBA00022519"/>
    </source>
</evidence>
<comment type="caution">
    <text evidence="10">The sequence shown here is derived from an EMBL/GenBank/DDBJ whole genome shotgun (WGS) entry which is preliminary data.</text>
</comment>
<evidence type="ECO:0000256" key="8">
    <source>
        <dbReference type="ARBA" id="ARBA00023136"/>
    </source>
</evidence>
<dbReference type="Pfam" id="PF03222">
    <property type="entry name" value="Trp_Tyr_perm"/>
    <property type="match status" value="1"/>
</dbReference>
<dbReference type="GO" id="GO:0015173">
    <property type="term" value="F:aromatic amino acid transmembrane transporter activity"/>
    <property type="evidence" value="ECO:0007669"/>
    <property type="project" value="InterPro"/>
</dbReference>
<evidence type="ECO:0000256" key="3">
    <source>
        <dbReference type="ARBA" id="ARBA00022475"/>
    </source>
</evidence>
<dbReference type="InterPro" id="IPR013059">
    <property type="entry name" value="Trp_tyr_transpt"/>
</dbReference>
<evidence type="ECO:0000313" key="11">
    <source>
        <dbReference type="Proteomes" id="UP000031465"/>
    </source>
</evidence>
<keyword evidence="6" id="KW-0029">Amino-acid transport</keyword>
<dbReference type="PATRIC" id="fig|362787.3.peg.1730"/>
<dbReference type="PANTHER" id="PTHR46997">
    <property type="entry name" value="LOW AFFINITY TRYPTOPHAN PERMEASE-RELATED"/>
    <property type="match status" value="1"/>
</dbReference>
<dbReference type="Proteomes" id="UP000031465">
    <property type="component" value="Unassembled WGS sequence"/>
</dbReference>
<feature type="transmembrane region" description="Helical" evidence="9">
    <location>
        <begin position="80"/>
        <end position="98"/>
    </location>
</feature>
<name>A0A0C1JIB8_9BACT</name>
<dbReference type="InterPro" id="IPR018227">
    <property type="entry name" value="Amino_acid_transport_2"/>
</dbReference>
<evidence type="ECO:0000256" key="1">
    <source>
        <dbReference type="ARBA" id="ARBA00004429"/>
    </source>
</evidence>
<accession>A0A0C1JIB8</accession>
<dbReference type="GO" id="GO:0003333">
    <property type="term" value="P:amino acid transmembrane transport"/>
    <property type="evidence" value="ECO:0007669"/>
    <property type="project" value="InterPro"/>
</dbReference>
<keyword evidence="4" id="KW-0997">Cell inner membrane</keyword>
<keyword evidence="5 9" id="KW-0812">Transmembrane</keyword>
<organism evidence="10 11">
    <name type="scientific">Candidatus Protochlamydia amoebophila</name>
    <dbReference type="NCBI Taxonomy" id="362787"/>
    <lineage>
        <taxon>Bacteria</taxon>
        <taxon>Pseudomonadati</taxon>
        <taxon>Chlamydiota</taxon>
        <taxon>Chlamydiia</taxon>
        <taxon>Parachlamydiales</taxon>
        <taxon>Parachlamydiaceae</taxon>
        <taxon>Candidatus Protochlamydia</taxon>
    </lineage>
</organism>
<proteinExistence type="predicted"/>
<reference evidence="10 11" key="1">
    <citation type="journal article" date="2014" name="Mol. Biol. Evol.">
        <title>Massive expansion of Ubiquitination-related gene families within the Chlamydiae.</title>
        <authorList>
            <person name="Domman D."/>
            <person name="Collingro A."/>
            <person name="Lagkouvardos I."/>
            <person name="Gehre L."/>
            <person name="Weinmaier T."/>
            <person name="Rattei T."/>
            <person name="Subtil A."/>
            <person name="Horn M."/>
        </authorList>
    </citation>
    <scope>NUCLEOTIDE SEQUENCE [LARGE SCALE GENOMIC DNA]</scope>
    <source>
        <strain evidence="10 11">EI2</strain>
    </source>
</reference>
<evidence type="ECO:0000256" key="7">
    <source>
        <dbReference type="ARBA" id="ARBA00022989"/>
    </source>
</evidence>
<keyword evidence="7 9" id="KW-1133">Transmembrane helix</keyword>
<evidence type="ECO:0000256" key="2">
    <source>
        <dbReference type="ARBA" id="ARBA00022448"/>
    </source>
</evidence>
<gene>
    <name evidence="10" type="ORF">DB44_ER00540</name>
</gene>
<dbReference type="EMBL" id="JSAN01000115">
    <property type="protein sequence ID" value="KIC71125.1"/>
    <property type="molecule type" value="Genomic_DNA"/>
</dbReference>
<keyword evidence="3" id="KW-1003">Cell membrane</keyword>
<evidence type="ECO:0000313" key="10">
    <source>
        <dbReference type="EMBL" id="KIC71125.1"/>
    </source>
</evidence>
<feature type="transmembrane region" description="Helical" evidence="9">
    <location>
        <begin position="15"/>
        <end position="32"/>
    </location>
</feature>
<protein>
    <submittedName>
        <fullName evidence="10">Uncharacterized protein</fullName>
    </submittedName>
</protein>
<evidence type="ECO:0000256" key="9">
    <source>
        <dbReference type="SAM" id="Phobius"/>
    </source>
</evidence>
<dbReference type="PANTHER" id="PTHR46997:SF2">
    <property type="entry name" value="TYROSINE-SPECIFIC TRANSPORT SYSTEM"/>
    <property type="match status" value="1"/>
</dbReference>
<sequence>MSDGFGVSKKGKGKIYLTLLIALPILFFAIYFQRAFITALELSGGIGDTIISGLIPAIMIWKGRGKFSKQGDYKVIGGKILLVLICLFSFSVLAYEILKRIFI</sequence>
<keyword evidence="8 9" id="KW-0472">Membrane</keyword>
<keyword evidence="2" id="KW-0813">Transport</keyword>
<dbReference type="AlphaFoldDB" id="A0A0C1JIB8"/>
<evidence type="ECO:0000256" key="6">
    <source>
        <dbReference type="ARBA" id="ARBA00022970"/>
    </source>
</evidence>